<reference evidence="2 3" key="1">
    <citation type="journal article" date="2019" name="Int. J. Syst. Evol. Microbiol.">
        <title>The Global Catalogue of Microorganisms (GCM) 10K type strain sequencing project: providing services to taxonomists for standard genome sequencing and annotation.</title>
        <authorList>
            <consortium name="The Broad Institute Genomics Platform"/>
            <consortium name="The Broad Institute Genome Sequencing Center for Infectious Disease"/>
            <person name="Wu L."/>
            <person name="Ma J."/>
        </authorList>
    </citation>
    <scope>NUCLEOTIDE SEQUENCE [LARGE SCALE GENOMIC DNA]</scope>
    <source>
        <strain evidence="2 3">JCM 15503</strain>
    </source>
</reference>
<protein>
    <recommendedName>
        <fullName evidence="1">Transport-associated OB type 2 domain-containing protein</fullName>
    </recommendedName>
</protein>
<evidence type="ECO:0000313" key="3">
    <source>
        <dbReference type="Proteomes" id="UP001500279"/>
    </source>
</evidence>
<dbReference type="RefSeq" id="WP_141289564.1">
    <property type="nucleotide sequence ID" value="NZ_BAAAEW010000047.1"/>
</dbReference>
<feature type="domain" description="Transport-associated OB type 2" evidence="1">
    <location>
        <begin position="76"/>
        <end position="151"/>
    </location>
</feature>
<evidence type="ECO:0000259" key="1">
    <source>
        <dbReference type="Pfam" id="PF08402"/>
    </source>
</evidence>
<dbReference type="InterPro" id="IPR013611">
    <property type="entry name" value="Transp-assoc_OB_typ2"/>
</dbReference>
<comment type="caution">
    <text evidence="2">The sequence shown here is derived from an EMBL/GenBank/DDBJ whole genome shotgun (WGS) entry which is preliminary data.</text>
</comment>
<dbReference type="Pfam" id="PF08402">
    <property type="entry name" value="TOBE_2"/>
    <property type="match status" value="1"/>
</dbReference>
<keyword evidence="3" id="KW-1185">Reference proteome</keyword>
<dbReference type="Proteomes" id="UP001500279">
    <property type="component" value="Unassembled WGS sequence"/>
</dbReference>
<accession>A0ABN1KJQ6</accession>
<name>A0ABN1KJQ6_9BURK</name>
<proteinExistence type="predicted"/>
<gene>
    <name evidence="2" type="ORF">GCM10009107_59300</name>
</gene>
<sequence>MKAGKAPAAEAAVAVDRSAKVNRYLAEFLGAPRLVYLPVRASRAADGRLVLEAGEAGQAVWPEALPVLPAEGVIALGLRPARLQVLRQATERRTAGLVLQARVLQVLLLGGRSLVQLLLPGHAEALSLDLGERWQGLPQTGDRVDLGVEEAGLYGHDGQLLAGFAPSAKGGRRACLPSGRTSSVSCRPALVPDMKWP</sequence>
<evidence type="ECO:0000313" key="2">
    <source>
        <dbReference type="EMBL" id="GAA0768975.1"/>
    </source>
</evidence>
<dbReference type="EMBL" id="BAAAEW010000047">
    <property type="protein sequence ID" value="GAA0768975.1"/>
    <property type="molecule type" value="Genomic_DNA"/>
</dbReference>
<organism evidence="2 3">
    <name type="scientific">Ideonella azotifigens</name>
    <dbReference type="NCBI Taxonomy" id="513160"/>
    <lineage>
        <taxon>Bacteria</taxon>
        <taxon>Pseudomonadati</taxon>
        <taxon>Pseudomonadota</taxon>
        <taxon>Betaproteobacteria</taxon>
        <taxon>Burkholderiales</taxon>
        <taxon>Sphaerotilaceae</taxon>
        <taxon>Ideonella</taxon>
    </lineage>
</organism>